<keyword evidence="3" id="KW-0996">Nickel insertion</keyword>
<protein>
    <recommendedName>
        <fullName evidence="3">Urease accessory protein UreD</fullName>
    </recommendedName>
</protein>
<dbReference type="PANTHER" id="PTHR33643">
    <property type="entry name" value="UREASE ACCESSORY PROTEIN D"/>
    <property type="match status" value="1"/>
</dbReference>
<dbReference type="AlphaFoldDB" id="A0A927HWM4"/>
<dbReference type="EMBL" id="JACXWY010000001">
    <property type="protein sequence ID" value="MBD3844510.1"/>
    <property type="molecule type" value="Genomic_DNA"/>
</dbReference>
<evidence type="ECO:0000256" key="3">
    <source>
        <dbReference type="HAMAP-Rule" id="MF_01384"/>
    </source>
</evidence>
<comment type="function">
    <text evidence="3">Required for maturation of urease via the functional incorporation of the urease nickel metallocenter.</text>
</comment>
<dbReference type="Proteomes" id="UP000619295">
    <property type="component" value="Unassembled WGS sequence"/>
</dbReference>
<evidence type="ECO:0000313" key="4">
    <source>
        <dbReference type="EMBL" id="MBD3844510.1"/>
    </source>
</evidence>
<dbReference type="RefSeq" id="WP_191123235.1">
    <property type="nucleotide sequence ID" value="NZ_JACXWY010000001.1"/>
</dbReference>
<dbReference type="GO" id="GO:0005737">
    <property type="term" value="C:cytoplasm"/>
    <property type="evidence" value="ECO:0007669"/>
    <property type="project" value="UniProtKB-SubCell"/>
</dbReference>
<evidence type="ECO:0000256" key="1">
    <source>
        <dbReference type="ARBA" id="ARBA00007177"/>
    </source>
</evidence>
<accession>A0A927HWM4</accession>
<comment type="subunit">
    <text evidence="3">UreD, UreF and UreG form a complex that acts as a GTP-hydrolysis-dependent molecular chaperone, activating the urease apoprotein by helping to assemble the nickel containing metallocenter of UreC. The UreE protein probably delivers the nickel.</text>
</comment>
<evidence type="ECO:0000313" key="5">
    <source>
        <dbReference type="Proteomes" id="UP000619295"/>
    </source>
</evidence>
<keyword evidence="2 3" id="KW-0143">Chaperone</keyword>
<dbReference type="Pfam" id="PF01774">
    <property type="entry name" value="UreD"/>
    <property type="match status" value="1"/>
</dbReference>
<organism evidence="4 5">
    <name type="scientific">Bosea spartocytisi</name>
    <dbReference type="NCBI Taxonomy" id="2773451"/>
    <lineage>
        <taxon>Bacteria</taxon>
        <taxon>Pseudomonadati</taxon>
        <taxon>Pseudomonadota</taxon>
        <taxon>Alphaproteobacteria</taxon>
        <taxon>Hyphomicrobiales</taxon>
        <taxon>Boseaceae</taxon>
        <taxon>Bosea</taxon>
    </lineage>
</organism>
<proteinExistence type="inferred from homology"/>
<name>A0A927HWM4_9HYPH</name>
<dbReference type="PANTHER" id="PTHR33643:SF1">
    <property type="entry name" value="UREASE ACCESSORY PROTEIN D"/>
    <property type="match status" value="1"/>
</dbReference>
<keyword evidence="5" id="KW-1185">Reference proteome</keyword>
<reference evidence="4" key="1">
    <citation type="submission" date="2020-09" db="EMBL/GenBank/DDBJ databases">
        <title>Bosea spartocytisi sp. nov. a root nodule endophyte of Spartocytisus supranubius in the high mountain ecosystem fo the Teide National Park (Canary Islands, Spain).</title>
        <authorList>
            <person name="Pulido-Suarez L."/>
            <person name="Peix A."/>
            <person name="Igual J.M."/>
            <person name="Socas-Perez N."/>
            <person name="Velazquez E."/>
            <person name="Flores-Felix J.D."/>
            <person name="Leon-Barrios M."/>
        </authorList>
    </citation>
    <scope>NUCLEOTIDE SEQUENCE</scope>
    <source>
        <strain evidence="4">SSUT16</strain>
    </source>
</reference>
<dbReference type="HAMAP" id="MF_01384">
    <property type="entry name" value="UreD"/>
    <property type="match status" value="1"/>
</dbReference>
<comment type="caution">
    <text evidence="4">The sequence shown here is derived from an EMBL/GenBank/DDBJ whole genome shotgun (WGS) entry which is preliminary data.</text>
</comment>
<keyword evidence="3" id="KW-0963">Cytoplasm</keyword>
<gene>
    <name evidence="3" type="primary">ureD</name>
    <name evidence="4" type="ORF">IED13_02275</name>
</gene>
<evidence type="ECO:0000256" key="2">
    <source>
        <dbReference type="ARBA" id="ARBA00023186"/>
    </source>
</evidence>
<comment type="similarity">
    <text evidence="1 3">Belongs to the UreD family.</text>
</comment>
<dbReference type="GO" id="GO:0016151">
    <property type="term" value="F:nickel cation binding"/>
    <property type="evidence" value="ECO:0007669"/>
    <property type="project" value="UniProtKB-UniRule"/>
</dbReference>
<dbReference type="InterPro" id="IPR002669">
    <property type="entry name" value="UreD"/>
</dbReference>
<comment type="subcellular location">
    <subcellularLocation>
        <location evidence="3">Cytoplasm</location>
    </subcellularLocation>
</comment>
<sequence length="282" mass="29560">MFAPSVPAAAELTLPAYVRADGGVRLRFGRTGTRTQRLALAESGGYRARFPDTFGDACEAVLINTGGGMAGGDRMRVEAVLEAGSDAVIATQAAEKIYRSQGAETRIETMLSVGEGASLAWIPQESILFSGARLSRSLSIELAADARLVACESVFFGRSAMGETVERGALRDRWRVRRGGRLVFAEDMRLEGPVAQLLARPAIGAGARAAATLLVAGSGLATLLEAARACLSEAADVEGGAGIVSELLVIRLVSPEAAPLRRVLVTLLGHLTGRALPRTWST</sequence>